<proteinExistence type="inferred from homology"/>
<feature type="binding site" evidence="4">
    <location>
        <position position="755"/>
    </location>
    <ligand>
        <name>Zn(2+)</name>
        <dbReference type="ChEBI" id="CHEBI:29105"/>
        <label>1</label>
    </ligand>
</feature>
<dbReference type="AlphaFoldDB" id="A0A2K6FLN0"/>
<evidence type="ECO:0000256" key="5">
    <source>
        <dbReference type="RuleBase" id="RU363067"/>
    </source>
</evidence>
<dbReference type="GO" id="GO:0047555">
    <property type="term" value="F:3',5'-cyclic-GMP phosphodiesterase activity"/>
    <property type="evidence" value="ECO:0007669"/>
    <property type="project" value="Ensembl"/>
</dbReference>
<reference evidence="9" key="1">
    <citation type="submission" date="2025-08" db="UniProtKB">
        <authorList>
            <consortium name="Ensembl"/>
        </authorList>
    </citation>
    <scope>IDENTIFICATION</scope>
</reference>
<keyword evidence="10" id="KW-1185">Reference proteome</keyword>
<feature type="transmembrane region" description="Helical" evidence="7">
    <location>
        <begin position="61"/>
        <end position="81"/>
    </location>
</feature>
<evidence type="ECO:0000256" key="3">
    <source>
        <dbReference type="PIRSR" id="PIRSR623088-1"/>
    </source>
</evidence>
<dbReference type="Gene3D" id="1.10.1300.10">
    <property type="entry name" value="3'5'-cyclic nucleotide phosphodiesterase, catalytic domain"/>
    <property type="match status" value="2"/>
</dbReference>
<dbReference type="RefSeq" id="XP_012496439.1">
    <property type="nucleotide sequence ID" value="XM_012640985.1"/>
</dbReference>
<feature type="domain" description="PDEase" evidence="8">
    <location>
        <begin position="673"/>
        <end position="1025"/>
    </location>
</feature>
<keyword evidence="1 4" id="KW-0479">Metal-binding</keyword>
<dbReference type="SUPFAM" id="SSF109604">
    <property type="entry name" value="HD-domain/PDEase-like"/>
    <property type="match status" value="1"/>
</dbReference>
<feature type="active site" description="Proton donor" evidence="3">
    <location>
        <position position="751"/>
    </location>
</feature>
<dbReference type="PROSITE" id="PS51845">
    <property type="entry name" value="PDEASE_I_2"/>
    <property type="match status" value="1"/>
</dbReference>
<feature type="region of interest" description="Disordered" evidence="6">
    <location>
        <begin position="596"/>
        <end position="638"/>
    </location>
</feature>
<keyword evidence="7" id="KW-0812">Transmembrane</keyword>
<evidence type="ECO:0000256" key="4">
    <source>
        <dbReference type="PIRSR" id="PIRSR623088-3"/>
    </source>
</evidence>
<dbReference type="PRINTS" id="PR00387">
    <property type="entry name" value="PDIESTERASE1"/>
</dbReference>
<dbReference type="PROSITE" id="PS00126">
    <property type="entry name" value="PDEASE_I_1"/>
    <property type="match status" value="1"/>
</dbReference>
<dbReference type="GO" id="GO:0097190">
    <property type="term" value="P:apoptotic signaling pathway"/>
    <property type="evidence" value="ECO:0007669"/>
    <property type="project" value="Ensembl"/>
</dbReference>
<comment type="similarity">
    <text evidence="5">Belongs to the cyclic nucleotide phosphodiesterase family.</text>
</comment>
<evidence type="ECO:0000259" key="8">
    <source>
        <dbReference type="PROSITE" id="PS51845"/>
    </source>
</evidence>
<dbReference type="PANTHER" id="PTHR11347">
    <property type="entry name" value="CYCLIC NUCLEOTIDE PHOSPHODIESTERASE"/>
    <property type="match status" value="1"/>
</dbReference>
<dbReference type="GO" id="GO:0106072">
    <property type="term" value="P:negative regulation of adenylate cyclase-activating G protein-coupled receptor signaling pathway"/>
    <property type="evidence" value="ECO:0007669"/>
    <property type="project" value="Ensembl"/>
</dbReference>
<dbReference type="InterPro" id="IPR002073">
    <property type="entry name" value="PDEase_catalytic_dom"/>
</dbReference>
<feature type="compositionally biased region" description="Polar residues" evidence="6">
    <location>
        <begin position="1032"/>
        <end position="1045"/>
    </location>
</feature>
<evidence type="ECO:0000313" key="9">
    <source>
        <dbReference type="Ensembl" id="ENSPCOP00000014878.1"/>
    </source>
</evidence>
<dbReference type="Pfam" id="PF00233">
    <property type="entry name" value="PDEase_I"/>
    <property type="match status" value="2"/>
</dbReference>
<dbReference type="GO" id="GO:0004119">
    <property type="term" value="F:3',5'-cGMP-inhibited cyclic-nucleotide phosphodiesterase activity"/>
    <property type="evidence" value="ECO:0007669"/>
    <property type="project" value="Ensembl"/>
</dbReference>
<evidence type="ECO:0000256" key="1">
    <source>
        <dbReference type="ARBA" id="ARBA00022723"/>
    </source>
</evidence>
<dbReference type="InterPro" id="IPR023174">
    <property type="entry name" value="PDEase_CS"/>
</dbReference>
<organism evidence="9 10">
    <name type="scientific">Propithecus coquereli</name>
    <name type="common">Coquerel's sifaka</name>
    <name type="synonym">Propithecus verreauxi coquereli</name>
    <dbReference type="NCBI Taxonomy" id="379532"/>
    <lineage>
        <taxon>Eukaryota</taxon>
        <taxon>Metazoa</taxon>
        <taxon>Chordata</taxon>
        <taxon>Craniata</taxon>
        <taxon>Vertebrata</taxon>
        <taxon>Euteleostomi</taxon>
        <taxon>Mammalia</taxon>
        <taxon>Eutheria</taxon>
        <taxon>Euarchontoglires</taxon>
        <taxon>Primates</taxon>
        <taxon>Strepsirrhini</taxon>
        <taxon>Lemuriformes</taxon>
        <taxon>Indriidae</taxon>
        <taxon>Propithecus</taxon>
    </lineage>
</organism>
<dbReference type="InterPro" id="IPR003607">
    <property type="entry name" value="HD/PDEase_dom"/>
</dbReference>
<feature type="region of interest" description="Disordered" evidence="6">
    <location>
        <begin position="1028"/>
        <end position="1073"/>
    </location>
</feature>
<dbReference type="GO" id="GO:0099130">
    <property type="term" value="F:estrogen binding"/>
    <property type="evidence" value="ECO:0007669"/>
    <property type="project" value="Ensembl"/>
</dbReference>
<feature type="transmembrane region" description="Helical" evidence="7">
    <location>
        <begin position="239"/>
        <end position="255"/>
    </location>
</feature>
<keyword evidence="7" id="KW-1133">Transmembrane helix</keyword>
<feature type="region of interest" description="Disordered" evidence="6">
    <location>
        <begin position="1"/>
        <end position="31"/>
    </location>
</feature>
<evidence type="ECO:0000256" key="6">
    <source>
        <dbReference type="SAM" id="MobiDB-lite"/>
    </source>
</evidence>
<evidence type="ECO:0000313" key="10">
    <source>
        <dbReference type="Proteomes" id="UP000233160"/>
    </source>
</evidence>
<feature type="region of interest" description="Disordered" evidence="6">
    <location>
        <begin position="91"/>
        <end position="114"/>
    </location>
</feature>
<dbReference type="SMART" id="SM00471">
    <property type="entry name" value="HDc"/>
    <property type="match status" value="1"/>
</dbReference>
<dbReference type="STRING" id="379532.ENSPCOP00000014878"/>
<dbReference type="GO" id="GO:0071321">
    <property type="term" value="P:cellular response to cGMP"/>
    <property type="evidence" value="ECO:0007669"/>
    <property type="project" value="Ensembl"/>
</dbReference>
<feature type="compositionally biased region" description="Polar residues" evidence="6">
    <location>
        <begin position="472"/>
        <end position="484"/>
    </location>
</feature>
<feature type="transmembrane region" description="Helical" evidence="7">
    <location>
        <begin position="184"/>
        <end position="206"/>
    </location>
</feature>
<dbReference type="OMA" id="CIPREQI"/>
<feature type="region of interest" description="Disordered" evidence="6">
    <location>
        <begin position="954"/>
        <end position="995"/>
    </location>
</feature>
<feature type="compositionally biased region" description="Acidic residues" evidence="6">
    <location>
        <begin position="960"/>
        <end position="988"/>
    </location>
</feature>
<feature type="compositionally biased region" description="Basic and acidic residues" evidence="6">
    <location>
        <begin position="457"/>
        <end position="470"/>
    </location>
</feature>
<dbReference type="GO" id="GO:0005829">
    <property type="term" value="C:cytosol"/>
    <property type="evidence" value="ECO:0007669"/>
    <property type="project" value="Ensembl"/>
</dbReference>
<dbReference type="Proteomes" id="UP000233160">
    <property type="component" value="Unassembled WGS sequence"/>
</dbReference>
<dbReference type="GO" id="GO:0043117">
    <property type="term" value="P:positive regulation of vascular permeability"/>
    <property type="evidence" value="ECO:0007669"/>
    <property type="project" value="Ensembl"/>
</dbReference>
<keyword evidence="7" id="KW-0472">Membrane</keyword>
<feature type="compositionally biased region" description="Basic and acidic residues" evidence="6">
    <location>
        <begin position="1057"/>
        <end position="1067"/>
    </location>
</feature>
<feature type="compositionally biased region" description="Polar residues" evidence="6">
    <location>
        <begin position="617"/>
        <end position="636"/>
    </location>
</feature>
<feature type="compositionally biased region" description="Low complexity" evidence="6">
    <location>
        <begin position="519"/>
        <end position="529"/>
    </location>
</feature>
<dbReference type="GO" id="GO:0004115">
    <property type="term" value="F:3',5'-cyclic-AMP phosphodiesterase activity"/>
    <property type="evidence" value="ECO:0007669"/>
    <property type="project" value="Ensembl"/>
</dbReference>
<protein>
    <recommendedName>
        <fullName evidence="5">Phosphodiesterase</fullName>
        <ecNumber evidence="5">3.1.4.-</ecNumber>
    </recommendedName>
</protein>
<gene>
    <name evidence="9" type="primary">PDE3A</name>
</gene>
<dbReference type="EC" id="3.1.4.-" evidence="5"/>
<dbReference type="GO" id="GO:0043116">
    <property type="term" value="P:negative regulation of vascular permeability"/>
    <property type="evidence" value="ECO:0007669"/>
    <property type="project" value="Ensembl"/>
</dbReference>
<evidence type="ECO:0000256" key="2">
    <source>
        <dbReference type="ARBA" id="ARBA00022801"/>
    </source>
</evidence>
<dbReference type="OrthoDB" id="546632at2759"/>
<dbReference type="GO" id="GO:0030284">
    <property type="term" value="F:nuclear estrogen receptor activity"/>
    <property type="evidence" value="ECO:0007669"/>
    <property type="project" value="Ensembl"/>
</dbReference>
<feature type="compositionally biased region" description="Low complexity" evidence="6">
    <location>
        <begin position="437"/>
        <end position="448"/>
    </location>
</feature>
<dbReference type="InterPro" id="IPR023088">
    <property type="entry name" value="PDEase"/>
</dbReference>
<feature type="region of interest" description="Disordered" evidence="6">
    <location>
        <begin position="504"/>
        <end position="535"/>
    </location>
</feature>
<dbReference type="Ensembl" id="ENSPCOT00000025489.1">
    <property type="protein sequence ID" value="ENSPCOP00000014878.1"/>
    <property type="gene ID" value="ENSPCOG00000019152.1"/>
</dbReference>
<dbReference type="InterPro" id="IPR036971">
    <property type="entry name" value="PDEase_catalytic_dom_sf"/>
</dbReference>
<evidence type="ECO:0000256" key="7">
    <source>
        <dbReference type="SAM" id="Phobius"/>
    </source>
</evidence>
<dbReference type="CTD" id="5139"/>
<accession>A0A2K6FLN0</accession>
<keyword evidence="2 5" id="KW-0378">Hydrolase</keyword>
<name>A0A2K6FLN0_PROCO</name>
<feature type="transmembrane region" description="Helical" evidence="7">
    <location>
        <begin position="129"/>
        <end position="150"/>
    </location>
</feature>
<comment type="cofactor">
    <cofactor evidence="5">
        <name>a divalent metal cation</name>
        <dbReference type="ChEBI" id="CHEBI:60240"/>
    </cofactor>
    <text evidence="5">Binds 2 divalent metal cations per subunit. Site 1 may preferentially bind zinc ions, while site 2 has a preference for magnesium and/or manganese ions.</text>
</comment>
<dbReference type="GO" id="GO:0046872">
    <property type="term" value="F:metal ion binding"/>
    <property type="evidence" value="ECO:0007669"/>
    <property type="project" value="UniProtKB-KW"/>
</dbReference>
<sequence length="1073" mass="116584">MAVPGEAARARDKPGHGGLSQAPAAGRDCRRCADPASPRGSDCRGCWGDLVLQPLRRSRKLSSALCAGSLSFLLALLVRLVRGEIGCDPEQSKEAAAEEEEEAAGRAEGGVFPGPRGGAPGGGAPLSPWLQPSALLFSLLCAFFWMGLYLLRAGVRLPLAVALLAACCGGEALVQIGLGVGEDHLLSLPAAGVVLSCLAAATWLVLRLRLGVLMIALTSAVRTVSLISLERFKVAWRPYLAYLAGVLGILLARYVEQILPQSAEAAPREHSGSQLIAGTKEDIPVFKRRRRSSSVVSAEMSGCSSKSHRRTSLPCIPREQLMGHSEWDHKRGPRGSQSSGTSITVDIAVMGEAHGLITDLLADPSLPPNVCTSLRAVSNLLSTQLTFQAIHKPRVNPVVSLSENYTCSDSEEGTEKDKLAITKRLRRSLPPGLLRRVSSTWTTTTSATGLPTLEPAPVRRDRSASIKLHEAPSSSPDSRNNPAMMTLTKSRSFTSSYAVSAANHVKAKKQNRPGALAKISPISSPCSSPLQATPASSPVSKISAVQFPESSNTTAKQGLTSYRTLTYTQSAPDLSPQILTPPVICSSCGRPYSQGNSDGLLERSGAVARTPSRTDDTAQVTSDYETNNNSDSSDIVQNEDEAECVREPLRKASACSTYAPETMMFLDKPILAPEPLVMDNLDSIMKQLNTWNFPIFDLVESIGKTCGRILSQVSYRLFEDMGLFEAFKIPVREFMNYFHALEIGYRDIPYHNRIHATDVLHAVWYLTTQPIPGLSTVISDHGSASDSDSDSGFTHGHMGYVFSKMYNVADDKYGCLSGNIPALELMALYVAAAMHDYDHPGRTNAFLVATSAPQVNDDVGIDWTNENDRLLVCQMCIKLADINGPAKCKELHLQWTEGIVNEFYEQGDEEASLGLPISPFMDRSAPQLANLQESFISHIVGPLCNSYDSAGLMPGKWVEDSDESGDTDDPEEEEEAAAAAPNEEETCENNESPRKKTFKRRKIYCQITHHLVQNHKMWKKVIEEEQRLAGVENQSPDQTPQQHSSEQIQAIKEEEEEKGKPRAEEIPTPKPNQ</sequence>
<dbReference type="KEGG" id="pcoq:105807564"/>
<reference evidence="9" key="2">
    <citation type="submission" date="2025-09" db="UniProtKB">
        <authorList>
            <consortium name="Ensembl"/>
        </authorList>
    </citation>
    <scope>IDENTIFICATION</scope>
</reference>
<feature type="transmembrane region" description="Helical" evidence="7">
    <location>
        <begin position="157"/>
        <end position="178"/>
    </location>
</feature>
<dbReference type="GO" id="GO:0071560">
    <property type="term" value="P:cellular response to transforming growth factor beta stimulus"/>
    <property type="evidence" value="ECO:0007669"/>
    <property type="project" value="Ensembl"/>
</dbReference>
<feature type="binding site" evidence="4">
    <location>
        <position position="881"/>
    </location>
    <ligand>
        <name>Zn(2+)</name>
        <dbReference type="ChEBI" id="CHEBI:29105"/>
        <label>1</label>
    </ligand>
</feature>
<feature type="region of interest" description="Disordered" evidence="6">
    <location>
        <begin position="437"/>
        <end position="484"/>
    </location>
</feature>
<dbReference type="GO" id="GO:0019934">
    <property type="term" value="P:cGMP-mediated signaling"/>
    <property type="evidence" value="ECO:0007669"/>
    <property type="project" value="Ensembl"/>
</dbReference>
<dbReference type="GeneTree" id="ENSGT00940000156628"/>
<dbReference type="GeneID" id="105807564"/>